<protein>
    <recommendedName>
        <fullName evidence="1">ATP-dependent Clp protease adapter protein ClpS</fullName>
    </recommendedName>
</protein>
<dbReference type="Gene3D" id="3.30.1390.10">
    <property type="match status" value="1"/>
</dbReference>
<evidence type="ECO:0000313" key="3">
    <source>
        <dbReference type="EMBL" id="NQV64594.1"/>
    </source>
</evidence>
<dbReference type="HAMAP" id="MF_00302">
    <property type="entry name" value="ClpS"/>
    <property type="match status" value="1"/>
</dbReference>
<dbReference type="FunFam" id="3.30.1390.10:FF:000002">
    <property type="entry name" value="ATP-dependent Clp protease adapter protein ClpS"/>
    <property type="match status" value="1"/>
</dbReference>
<keyword evidence="3" id="KW-0378">Hydrolase</keyword>
<dbReference type="NCBIfam" id="NF000669">
    <property type="entry name" value="PRK00033.1-2"/>
    <property type="match status" value="1"/>
</dbReference>
<dbReference type="GO" id="GO:0008233">
    <property type="term" value="F:peptidase activity"/>
    <property type="evidence" value="ECO:0007669"/>
    <property type="project" value="UniProtKB-KW"/>
</dbReference>
<dbReference type="InterPro" id="IPR003769">
    <property type="entry name" value="ClpS_core"/>
</dbReference>
<comment type="function">
    <text evidence="1">Involved in the modulation of the specificity of the ClpAP-mediated ATP-dependent protein degradation.</text>
</comment>
<dbReference type="PANTHER" id="PTHR33473:SF19">
    <property type="entry name" value="ATP-DEPENDENT CLP PROTEASE ADAPTER PROTEIN CLPS"/>
    <property type="match status" value="1"/>
</dbReference>
<dbReference type="EMBL" id="JABMOJ010000161">
    <property type="protein sequence ID" value="NQV64594.1"/>
    <property type="molecule type" value="Genomic_DNA"/>
</dbReference>
<proteinExistence type="inferred from homology"/>
<keyword evidence="3" id="KW-0645">Protease</keyword>
<dbReference type="PANTHER" id="PTHR33473">
    <property type="entry name" value="ATP-DEPENDENT CLP PROTEASE ADAPTER PROTEIN CLPS1, CHLOROPLASTIC"/>
    <property type="match status" value="1"/>
</dbReference>
<dbReference type="InterPro" id="IPR022935">
    <property type="entry name" value="ClpS"/>
</dbReference>
<comment type="caution">
    <text evidence="3">The sequence shown here is derived from an EMBL/GenBank/DDBJ whole genome shotgun (WGS) entry which is preliminary data.</text>
</comment>
<feature type="domain" description="Adaptor protein ClpS core" evidence="2">
    <location>
        <begin position="56"/>
        <end position="133"/>
    </location>
</feature>
<dbReference type="InterPro" id="IPR014719">
    <property type="entry name" value="Ribosomal_bL12_C/ClpS-like"/>
</dbReference>
<name>A0A972VUN6_9GAMM</name>
<dbReference type="NCBIfam" id="NF000672">
    <property type="entry name" value="PRK00033.1-5"/>
    <property type="match status" value="1"/>
</dbReference>
<evidence type="ECO:0000256" key="1">
    <source>
        <dbReference type="HAMAP-Rule" id="MF_00302"/>
    </source>
</evidence>
<reference evidence="3" key="1">
    <citation type="submission" date="2020-05" db="EMBL/GenBank/DDBJ databases">
        <title>Sulfur intermediates as new biogeochemical hubs in an aquatic model microbial ecosystem.</title>
        <authorList>
            <person name="Vigneron A."/>
        </authorList>
    </citation>
    <scope>NUCLEOTIDE SEQUENCE</scope>
    <source>
        <strain evidence="3">Bin.250</strain>
    </source>
</reference>
<dbReference type="Proteomes" id="UP000754644">
    <property type="component" value="Unassembled WGS sequence"/>
</dbReference>
<sequence length="141" mass="15650">MSKVDDIQVNLSQDVLSPIRLLREVAGPTNSSDDGDQDGNHRGIDTVVERAKPQLKSPAMYKVVLLNDDYTPMEFVIEVLQTFFAMNREKATQIMLIVHTAGRATCGIYTRDIAETKSAQVNQFAQDSQHPLVSDVEAVDD</sequence>
<accession>A0A972VUN6</accession>
<comment type="similarity">
    <text evidence="1">Belongs to the ClpS family.</text>
</comment>
<evidence type="ECO:0000259" key="2">
    <source>
        <dbReference type="Pfam" id="PF02617"/>
    </source>
</evidence>
<dbReference type="AlphaFoldDB" id="A0A972VUN6"/>
<comment type="subunit">
    <text evidence="1">Binds to the N-terminal domain of the chaperone ClpA.</text>
</comment>
<evidence type="ECO:0000313" key="4">
    <source>
        <dbReference type="Proteomes" id="UP000754644"/>
    </source>
</evidence>
<gene>
    <name evidence="1 3" type="primary">clpS</name>
    <name evidence="3" type="ORF">HQ497_04440</name>
</gene>
<dbReference type="GO" id="GO:0030163">
    <property type="term" value="P:protein catabolic process"/>
    <property type="evidence" value="ECO:0007669"/>
    <property type="project" value="InterPro"/>
</dbReference>
<organism evidence="3 4">
    <name type="scientific">SAR86 cluster bacterium</name>
    <dbReference type="NCBI Taxonomy" id="2030880"/>
    <lineage>
        <taxon>Bacteria</taxon>
        <taxon>Pseudomonadati</taxon>
        <taxon>Pseudomonadota</taxon>
        <taxon>Gammaproteobacteria</taxon>
        <taxon>SAR86 cluster</taxon>
    </lineage>
</organism>
<dbReference type="GO" id="GO:0006508">
    <property type="term" value="P:proteolysis"/>
    <property type="evidence" value="ECO:0007669"/>
    <property type="project" value="UniProtKB-UniRule"/>
</dbReference>
<dbReference type="Pfam" id="PF02617">
    <property type="entry name" value="ClpS"/>
    <property type="match status" value="1"/>
</dbReference>
<dbReference type="SUPFAM" id="SSF54736">
    <property type="entry name" value="ClpS-like"/>
    <property type="match status" value="1"/>
</dbReference>